<dbReference type="InterPro" id="IPR032466">
    <property type="entry name" value="Metal_Hydrolase"/>
</dbReference>
<dbReference type="SUPFAM" id="SSF51556">
    <property type="entry name" value="Metallo-dependent hydrolases"/>
    <property type="match status" value="1"/>
</dbReference>
<evidence type="ECO:0000256" key="3">
    <source>
        <dbReference type="ARBA" id="ARBA00022801"/>
    </source>
</evidence>
<evidence type="ECO:0000256" key="7">
    <source>
        <dbReference type="PIRSR" id="PIRSR038994-3"/>
    </source>
</evidence>
<accession>A0A517MTK1</accession>
<evidence type="ECO:0000256" key="6">
    <source>
        <dbReference type="PIRSR" id="PIRSR038994-1"/>
    </source>
</evidence>
<dbReference type="KEGG" id="amob:HG15A2_14860"/>
<dbReference type="PIRSF" id="PIRSF038994">
    <property type="entry name" value="NagA"/>
    <property type="match status" value="1"/>
</dbReference>
<evidence type="ECO:0000256" key="1">
    <source>
        <dbReference type="ARBA" id="ARBA00010716"/>
    </source>
</evidence>
<dbReference type="Gene3D" id="3.20.20.140">
    <property type="entry name" value="Metal-dependent hydrolases"/>
    <property type="match status" value="1"/>
</dbReference>
<evidence type="ECO:0000256" key="5">
    <source>
        <dbReference type="PIRNR" id="PIRNR038994"/>
    </source>
</evidence>
<evidence type="ECO:0000256" key="4">
    <source>
        <dbReference type="ARBA" id="ARBA00023277"/>
    </source>
</evidence>
<dbReference type="Proteomes" id="UP000319852">
    <property type="component" value="Chromosome"/>
</dbReference>
<feature type="binding site" evidence="7">
    <location>
        <position position="192"/>
    </location>
    <ligand>
        <name>Zn(2+)</name>
        <dbReference type="ChEBI" id="CHEBI:29105"/>
    </ligand>
</feature>
<dbReference type="AlphaFoldDB" id="A0A517MTK1"/>
<dbReference type="EMBL" id="CP036263">
    <property type="protein sequence ID" value="QDS98213.1"/>
    <property type="molecule type" value="Genomic_DNA"/>
</dbReference>
<feature type="binding site" evidence="7">
    <location>
        <position position="130"/>
    </location>
    <ligand>
        <name>Zn(2+)</name>
        <dbReference type="ChEBI" id="CHEBI:29105"/>
    </ligand>
</feature>
<dbReference type="EC" id="3.5.1.25" evidence="9"/>
<dbReference type="GO" id="GO:0046872">
    <property type="term" value="F:metal ion binding"/>
    <property type="evidence" value="ECO:0007669"/>
    <property type="project" value="UniProtKB-KW"/>
</dbReference>
<dbReference type="OrthoDB" id="9776488at2"/>
<evidence type="ECO:0000259" key="8">
    <source>
        <dbReference type="Pfam" id="PF01979"/>
    </source>
</evidence>
<dbReference type="SUPFAM" id="SSF51338">
    <property type="entry name" value="Composite domain of metallo-dependent hydrolases"/>
    <property type="match status" value="1"/>
</dbReference>
<reference evidence="9 10" key="1">
    <citation type="submission" date="2019-02" db="EMBL/GenBank/DDBJ databases">
        <title>Deep-cultivation of Planctomycetes and their phenomic and genomic characterization uncovers novel biology.</title>
        <authorList>
            <person name="Wiegand S."/>
            <person name="Jogler M."/>
            <person name="Boedeker C."/>
            <person name="Pinto D."/>
            <person name="Vollmers J."/>
            <person name="Rivas-Marin E."/>
            <person name="Kohn T."/>
            <person name="Peeters S.H."/>
            <person name="Heuer A."/>
            <person name="Rast P."/>
            <person name="Oberbeckmann S."/>
            <person name="Bunk B."/>
            <person name="Jeske O."/>
            <person name="Meyerdierks A."/>
            <person name="Storesund J.E."/>
            <person name="Kallscheuer N."/>
            <person name="Luecker S."/>
            <person name="Lage O.M."/>
            <person name="Pohl T."/>
            <person name="Merkel B.J."/>
            <person name="Hornburger P."/>
            <person name="Mueller R.-W."/>
            <person name="Bruemmer F."/>
            <person name="Labrenz M."/>
            <person name="Spormann A.M."/>
            <person name="Op den Camp H."/>
            <person name="Overmann J."/>
            <person name="Amann R."/>
            <person name="Jetten M.S.M."/>
            <person name="Mascher T."/>
            <person name="Medema M.H."/>
            <person name="Devos D.P."/>
            <person name="Kaster A.-K."/>
            <person name="Ovreas L."/>
            <person name="Rohde M."/>
            <person name="Galperin M.Y."/>
            <person name="Jogler C."/>
        </authorList>
    </citation>
    <scope>NUCLEOTIDE SEQUENCE [LARGE SCALE GENOMIC DNA]</scope>
    <source>
        <strain evidence="9 10">HG15A2</strain>
    </source>
</reference>
<organism evidence="9 10">
    <name type="scientific">Adhaeretor mobilis</name>
    <dbReference type="NCBI Taxonomy" id="1930276"/>
    <lineage>
        <taxon>Bacteria</taxon>
        <taxon>Pseudomonadati</taxon>
        <taxon>Planctomycetota</taxon>
        <taxon>Planctomycetia</taxon>
        <taxon>Pirellulales</taxon>
        <taxon>Lacipirellulaceae</taxon>
        <taxon>Adhaeretor</taxon>
    </lineage>
</organism>
<feature type="active site" description="Proton donor/acceptor" evidence="6">
    <location>
        <position position="276"/>
    </location>
</feature>
<feature type="domain" description="Amidohydrolase-related" evidence="8">
    <location>
        <begin position="54"/>
        <end position="391"/>
    </location>
</feature>
<dbReference type="Pfam" id="PF01979">
    <property type="entry name" value="Amidohydro_1"/>
    <property type="match status" value="1"/>
</dbReference>
<dbReference type="InterPro" id="IPR006680">
    <property type="entry name" value="Amidohydro-rel"/>
</dbReference>
<proteinExistence type="inferred from homology"/>
<keyword evidence="3 5" id="KW-0378">Hydrolase</keyword>
<feature type="binding site" evidence="7">
    <location>
        <position position="213"/>
    </location>
    <ligand>
        <name>Zn(2+)</name>
        <dbReference type="ChEBI" id="CHEBI:29105"/>
    </ligand>
</feature>
<name>A0A517MTK1_9BACT</name>
<keyword evidence="4 5" id="KW-0119">Carbohydrate metabolism</keyword>
<keyword evidence="2 7" id="KW-0479">Metal-binding</keyword>
<comment type="cofactor">
    <cofactor evidence="7">
        <name>a divalent metal cation</name>
        <dbReference type="ChEBI" id="CHEBI:60240"/>
    </cofactor>
    <text evidence="7">Binds 1 divalent metal cation per subunit.</text>
</comment>
<comment type="similarity">
    <text evidence="1 5">Belongs to the metallo-dependent hydrolases superfamily. NagA family.</text>
</comment>
<dbReference type="GO" id="GO:0008448">
    <property type="term" value="F:N-acetylglucosamine-6-phosphate deacetylase activity"/>
    <property type="evidence" value="ECO:0007669"/>
    <property type="project" value="UniProtKB-EC"/>
</dbReference>
<dbReference type="InterPro" id="IPR003764">
    <property type="entry name" value="GlcNAc_6-P_deAcase"/>
</dbReference>
<evidence type="ECO:0000313" key="9">
    <source>
        <dbReference type="EMBL" id="QDS98213.1"/>
    </source>
</evidence>
<keyword evidence="10" id="KW-1185">Reference proteome</keyword>
<dbReference type="Gene3D" id="2.30.40.10">
    <property type="entry name" value="Urease, subunit C, domain 1"/>
    <property type="match status" value="1"/>
</dbReference>
<dbReference type="PANTHER" id="PTHR11113">
    <property type="entry name" value="N-ACETYLGLUCOSAMINE-6-PHOSPHATE DEACETYLASE"/>
    <property type="match status" value="1"/>
</dbReference>
<dbReference type="InterPro" id="IPR011059">
    <property type="entry name" value="Metal-dep_hydrolase_composite"/>
</dbReference>
<sequence length="406" mass="42847">MLATLIENAQLVRPGHWSRAGSILIKDSVIKAIDPKADQIDSSVVRVDAMGALLTPGLVDIHCHGIHQYLYEASPEQFQNASAVLPSTGTTCVLPTLYTVMNRSSLSHLEQLSEQLPLVSGAAMPGFHLEGPFLALPGAGAETVPGDLVLLEEVLSASKGRIVAMSISPDTPNIIPVIERLCEQNIAVFVTHTCASVEQTQAAIEAGARHATHFYDVFPVPGETDPGVRPVGAVETILADSRCSVDFICDGVHAHPMAISAALAAKGWEKIIAITDANIGAGLDEGVYETPWGYSVEVSHAAAARVADADHPKHGMLAGSSLTMDRAIGNLLGWLDLPEYQVWAMGTTNPAKVANQPAKGDLRVGADADLVLWKNSASGPSPLKTWVAGNCVFDAKVQPVIEGETQ</sequence>
<dbReference type="GO" id="GO:0006046">
    <property type="term" value="P:N-acetylglucosamine catabolic process"/>
    <property type="evidence" value="ECO:0007669"/>
    <property type="project" value="TreeGrafter"/>
</dbReference>
<evidence type="ECO:0000256" key="2">
    <source>
        <dbReference type="ARBA" id="ARBA00022723"/>
    </source>
</evidence>
<dbReference type="PANTHER" id="PTHR11113:SF14">
    <property type="entry name" value="N-ACETYLGLUCOSAMINE-6-PHOSPHATE DEACETYLASE"/>
    <property type="match status" value="1"/>
</dbReference>
<protein>
    <submittedName>
        <fullName evidence="9">N-acetylglucosamine-6-phosphate deacetylase</fullName>
        <ecNumber evidence="9">3.5.1.25</ecNumber>
    </submittedName>
</protein>
<evidence type="ECO:0000313" key="10">
    <source>
        <dbReference type="Proteomes" id="UP000319852"/>
    </source>
</evidence>
<gene>
    <name evidence="9" type="primary">nagA_1</name>
    <name evidence="9" type="ORF">HG15A2_14860</name>
</gene>
<dbReference type="RefSeq" id="WP_145059190.1">
    <property type="nucleotide sequence ID" value="NZ_CP036263.1"/>
</dbReference>